<sequence length="269" mass="31829">MDNLKIVLSEKLGEKTTSYSDELVKDMLDRIGHPDCELRDDLIFTTFAKGLHQEEFRVDQFLYLANAVLDRDLLRVGLGQVGDSTLTRSFTSLLVFLLLTYHYEEKSLYFGILEKRHLDYFKIVGQSYLSLEKDLRAFSESYGWVHAPAHFADYYAIFLCYEGLEKEEWENFLDQLELFFKREKHVFTAGESERLAQLIYRPYLKGQLPHRVLVDWLRNLEFSKLEATDYMAFLNFSHFLSAVYIEMTNCQQLDDDLKEVIYRLVTIWE</sequence>
<organism evidence="1 2">
    <name type="scientific">Streptococcus saliviloxodontae</name>
    <dbReference type="NCBI Taxonomy" id="1349416"/>
    <lineage>
        <taxon>Bacteria</taxon>
        <taxon>Bacillati</taxon>
        <taxon>Bacillota</taxon>
        <taxon>Bacilli</taxon>
        <taxon>Lactobacillales</taxon>
        <taxon>Streptococcaceae</taxon>
        <taxon>Streptococcus</taxon>
    </lineage>
</organism>
<evidence type="ECO:0008006" key="3">
    <source>
        <dbReference type="Google" id="ProtNLM"/>
    </source>
</evidence>
<evidence type="ECO:0000313" key="1">
    <source>
        <dbReference type="EMBL" id="MBM7636260.1"/>
    </source>
</evidence>
<proteinExistence type="predicted"/>
<reference evidence="1 2" key="1">
    <citation type="submission" date="2021-01" db="EMBL/GenBank/DDBJ databases">
        <title>Genomic Encyclopedia of Type Strains, Phase IV (KMG-IV): sequencing the most valuable type-strain genomes for metagenomic binning, comparative biology and taxonomic classification.</title>
        <authorList>
            <person name="Goeker M."/>
        </authorList>
    </citation>
    <scope>NUCLEOTIDE SEQUENCE [LARGE SCALE GENOMIC DNA]</scope>
    <source>
        <strain evidence="1 2">DSM 27513</strain>
    </source>
</reference>
<dbReference type="Proteomes" id="UP000809081">
    <property type="component" value="Unassembled WGS sequence"/>
</dbReference>
<comment type="caution">
    <text evidence="1">The sequence shown here is derived from an EMBL/GenBank/DDBJ whole genome shotgun (WGS) entry which is preliminary data.</text>
</comment>
<evidence type="ECO:0000313" key="2">
    <source>
        <dbReference type="Proteomes" id="UP000809081"/>
    </source>
</evidence>
<keyword evidence="2" id="KW-1185">Reference proteome</keyword>
<name>A0ABS2PLE7_9STRE</name>
<dbReference type="EMBL" id="JAFBEI010000019">
    <property type="protein sequence ID" value="MBM7636260.1"/>
    <property type="molecule type" value="Genomic_DNA"/>
</dbReference>
<dbReference type="InterPro" id="IPR021247">
    <property type="entry name" value="DUF2785"/>
</dbReference>
<dbReference type="RefSeq" id="WP_205017143.1">
    <property type="nucleotide sequence ID" value="NZ_JAFBEI010000019.1"/>
</dbReference>
<accession>A0ABS2PLE7</accession>
<gene>
    <name evidence="1" type="ORF">JOC31_001079</name>
</gene>
<protein>
    <recommendedName>
        <fullName evidence="3">DUF2785 domain-containing protein</fullName>
    </recommendedName>
</protein>
<dbReference type="Pfam" id="PF10978">
    <property type="entry name" value="DUF2785"/>
    <property type="match status" value="1"/>
</dbReference>